<name>A0A6A2V868_9BIFI</name>
<evidence type="ECO:0000313" key="2">
    <source>
        <dbReference type="Proteomes" id="UP000440041"/>
    </source>
</evidence>
<dbReference type="AlphaFoldDB" id="A0A6A2V868"/>
<evidence type="ECO:0000313" key="1">
    <source>
        <dbReference type="EMBL" id="KAB8298357.1"/>
    </source>
</evidence>
<comment type="caution">
    <text evidence="1">The sequence shown here is derived from an EMBL/GenBank/DDBJ whole genome shotgun (WGS) entry which is preliminary data.</text>
</comment>
<protein>
    <submittedName>
        <fullName evidence="1">Uncharacterized protein</fullName>
    </submittedName>
</protein>
<dbReference type="Proteomes" id="UP000440041">
    <property type="component" value="Unassembled WGS sequence"/>
</dbReference>
<sequence length="50" mass="5917">MRTMANPKDTYLLTTFQELRYNGREGYARIVVQKCVRRGKSNRPCSWLHA</sequence>
<keyword evidence="2" id="KW-1185">Reference proteome</keyword>
<accession>A0A6A2V868</accession>
<gene>
    <name evidence="1" type="ORF">DSM100238_1044</name>
</gene>
<reference evidence="1 2" key="1">
    <citation type="submission" date="2019-09" db="EMBL/GenBank/DDBJ databases">
        <title>Characterization of the phylogenetic diversity of two novel species belonging to the genus Bifidobacterium: Bifidobacterium cebidarum sp. nov. and Bifidobacterium leontopitheci sp. nov.</title>
        <authorList>
            <person name="Lugli G.A."/>
            <person name="Duranti S."/>
            <person name="Milani C."/>
            <person name="Turroni F."/>
            <person name="Ventura M."/>
        </authorList>
    </citation>
    <scope>NUCLEOTIDE SEQUENCE [LARGE SCALE GENOMIC DNA]</scope>
    <source>
        <strain evidence="1 2">DSM 100238</strain>
    </source>
</reference>
<dbReference type="EMBL" id="WBSO01000006">
    <property type="protein sequence ID" value="KAB8298357.1"/>
    <property type="molecule type" value="Genomic_DNA"/>
</dbReference>
<proteinExistence type="predicted"/>
<organism evidence="1 2">
    <name type="scientific">Bifidobacterium apri</name>
    <dbReference type="NCBI Taxonomy" id="1769423"/>
    <lineage>
        <taxon>Bacteria</taxon>
        <taxon>Bacillati</taxon>
        <taxon>Actinomycetota</taxon>
        <taxon>Actinomycetes</taxon>
        <taxon>Bifidobacteriales</taxon>
        <taxon>Bifidobacteriaceae</taxon>
        <taxon>Bifidobacterium</taxon>
    </lineage>
</organism>